<dbReference type="EMBL" id="CAJPIZ010019671">
    <property type="protein sequence ID" value="CAG2117018.1"/>
    <property type="molecule type" value="Genomic_DNA"/>
</dbReference>
<organism evidence="1">
    <name type="scientific">Medioppia subpectinata</name>
    <dbReference type="NCBI Taxonomy" id="1979941"/>
    <lineage>
        <taxon>Eukaryota</taxon>
        <taxon>Metazoa</taxon>
        <taxon>Ecdysozoa</taxon>
        <taxon>Arthropoda</taxon>
        <taxon>Chelicerata</taxon>
        <taxon>Arachnida</taxon>
        <taxon>Acari</taxon>
        <taxon>Acariformes</taxon>
        <taxon>Sarcoptiformes</taxon>
        <taxon>Oribatida</taxon>
        <taxon>Brachypylina</taxon>
        <taxon>Oppioidea</taxon>
        <taxon>Oppiidae</taxon>
        <taxon>Medioppia</taxon>
    </lineage>
</organism>
<accession>A0A7R9QAA9</accession>
<dbReference type="EMBL" id="OC874246">
    <property type="protein sequence ID" value="CAD7637405.1"/>
    <property type="molecule type" value="Genomic_DNA"/>
</dbReference>
<dbReference type="InterPro" id="IPR024079">
    <property type="entry name" value="MetalloPept_cat_dom_sf"/>
</dbReference>
<dbReference type="Proteomes" id="UP000759131">
    <property type="component" value="Unassembled WGS sequence"/>
</dbReference>
<dbReference type="GO" id="GO:0008237">
    <property type="term" value="F:metallopeptidase activity"/>
    <property type="evidence" value="ECO:0007669"/>
    <property type="project" value="InterPro"/>
</dbReference>
<keyword evidence="2" id="KW-1185">Reference proteome</keyword>
<dbReference type="AlphaFoldDB" id="A0A7R9QAA9"/>
<evidence type="ECO:0000313" key="1">
    <source>
        <dbReference type="EMBL" id="CAD7637405.1"/>
    </source>
</evidence>
<proteinExistence type="predicted"/>
<reference evidence="1" key="1">
    <citation type="submission" date="2020-11" db="EMBL/GenBank/DDBJ databases">
        <authorList>
            <person name="Tran Van P."/>
        </authorList>
    </citation>
    <scope>NUCLEOTIDE SEQUENCE</scope>
</reference>
<dbReference type="Gene3D" id="3.40.390.10">
    <property type="entry name" value="Collagenase (Catalytic Domain)"/>
    <property type="match status" value="1"/>
</dbReference>
<name>A0A7R9QAA9_9ACAR</name>
<gene>
    <name evidence="1" type="ORF">OSB1V03_LOCUS16973</name>
</gene>
<protein>
    <submittedName>
        <fullName evidence="1">Uncharacterized protein</fullName>
    </submittedName>
</protein>
<sequence length="111" mass="12440">MVTAKRNFRKHTIDYLADHGFPYDLMSTLRVQQKKKATIVAKRPVPYLRCRGHECPSDLDVRKINYLYKCKNGKSGFYGPGRGGGADYYWPTKSAGGVDGMGDGGNKNIHK</sequence>
<evidence type="ECO:0000313" key="2">
    <source>
        <dbReference type="Proteomes" id="UP000759131"/>
    </source>
</evidence>